<proteinExistence type="predicted"/>
<protein>
    <submittedName>
        <fullName evidence="2">Uncharacterized protein</fullName>
    </submittedName>
</protein>
<comment type="caution">
    <text evidence="2">The sequence shown here is derived from an EMBL/GenBank/DDBJ whole genome shotgun (WGS) entry which is preliminary data.</text>
</comment>
<dbReference type="Proteomes" id="UP000886523">
    <property type="component" value="Unassembled WGS sequence"/>
</dbReference>
<organism evidence="2 3">
    <name type="scientific">Hydnum rufescens UP504</name>
    <dbReference type="NCBI Taxonomy" id="1448309"/>
    <lineage>
        <taxon>Eukaryota</taxon>
        <taxon>Fungi</taxon>
        <taxon>Dikarya</taxon>
        <taxon>Basidiomycota</taxon>
        <taxon>Agaricomycotina</taxon>
        <taxon>Agaricomycetes</taxon>
        <taxon>Cantharellales</taxon>
        <taxon>Hydnaceae</taxon>
        <taxon>Hydnum</taxon>
    </lineage>
</organism>
<evidence type="ECO:0000256" key="1">
    <source>
        <dbReference type="SAM" id="MobiDB-lite"/>
    </source>
</evidence>
<evidence type="ECO:0000313" key="3">
    <source>
        <dbReference type="Proteomes" id="UP000886523"/>
    </source>
</evidence>
<evidence type="ECO:0000313" key="2">
    <source>
        <dbReference type="EMBL" id="KAF9505352.1"/>
    </source>
</evidence>
<gene>
    <name evidence="2" type="ORF">BS47DRAFT_1368134</name>
</gene>
<keyword evidence="3" id="KW-1185">Reference proteome</keyword>
<sequence>MAPKPMQRRIDTAPHPLQWVWCYLPLKIMPKGPTPECPQWTQRRAKHGTTPAVVACASMKICLTGTWMKPLCIIRTCAAAKDYVNLHNDGQWVTTPPLQQVTPAPNETQPNKNMDRAPTGNTDMCSP</sequence>
<dbReference type="EMBL" id="MU129158">
    <property type="protein sequence ID" value="KAF9505352.1"/>
    <property type="molecule type" value="Genomic_DNA"/>
</dbReference>
<dbReference type="AlphaFoldDB" id="A0A9P6AGV2"/>
<feature type="region of interest" description="Disordered" evidence="1">
    <location>
        <begin position="92"/>
        <end position="127"/>
    </location>
</feature>
<accession>A0A9P6AGV2</accession>
<feature type="compositionally biased region" description="Polar residues" evidence="1">
    <location>
        <begin position="92"/>
        <end position="112"/>
    </location>
</feature>
<name>A0A9P6AGV2_9AGAM</name>
<reference evidence="2" key="1">
    <citation type="journal article" date="2020" name="Nat. Commun.">
        <title>Large-scale genome sequencing of mycorrhizal fungi provides insights into the early evolution of symbiotic traits.</title>
        <authorList>
            <person name="Miyauchi S."/>
            <person name="Kiss E."/>
            <person name="Kuo A."/>
            <person name="Drula E."/>
            <person name="Kohler A."/>
            <person name="Sanchez-Garcia M."/>
            <person name="Morin E."/>
            <person name="Andreopoulos B."/>
            <person name="Barry K.W."/>
            <person name="Bonito G."/>
            <person name="Buee M."/>
            <person name="Carver A."/>
            <person name="Chen C."/>
            <person name="Cichocki N."/>
            <person name="Clum A."/>
            <person name="Culley D."/>
            <person name="Crous P.W."/>
            <person name="Fauchery L."/>
            <person name="Girlanda M."/>
            <person name="Hayes R.D."/>
            <person name="Keri Z."/>
            <person name="LaButti K."/>
            <person name="Lipzen A."/>
            <person name="Lombard V."/>
            <person name="Magnuson J."/>
            <person name="Maillard F."/>
            <person name="Murat C."/>
            <person name="Nolan M."/>
            <person name="Ohm R.A."/>
            <person name="Pangilinan J."/>
            <person name="Pereira M.F."/>
            <person name="Perotto S."/>
            <person name="Peter M."/>
            <person name="Pfister S."/>
            <person name="Riley R."/>
            <person name="Sitrit Y."/>
            <person name="Stielow J.B."/>
            <person name="Szollosi G."/>
            <person name="Zifcakova L."/>
            <person name="Stursova M."/>
            <person name="Spatafora J.W."/>
            <person name="Tedersoo L."/>
            <person name="Vaario L.M."/>
            <person name="Yamada A."/>
            <person name="Yan M."/>
            <person name="Wang P."/>
            <person name="Xu J."/>
            <person name="Bruns T."/>
            <person name="Baldrian P."/>
            <person name="Vilgalys R."/>
            <person name="Dunand C."/>
            <person name="Henrissat B."/>
            <person name="Grigoriev I.V."/>
            <person name="Hibbett D."/>
            <person name="Nagy L.G."/>
            <person name="Martin F.M."/>
        </authorList>
    </citation>
    <scope>NUCLEOTIDE SEQUENCE</scope>
    <source>
        <strain evidence="2">UP504</strain>
    </source>
</reference>